<feature type="domain" description="Small ribosomal subunit protein uS7" evidence="4">
    <location>
        <begin position="98"/>
        <end position="227"/>
    </location>
</feature>
<sequence length="233" mass="25643">MSLLTLRSCRTAVRPLALQARCNSTQAQSLKPSGPARIEQTALRSIGDIIGDSSFGPPTTPRAALPDLSASLGDASFLQTPTRPGYTENNLPPRVDPTLELFTHLIMKHGRKAEAQKVVADVLQQLQRTTRDDPVRLLHRAIDMVSPSIRMVTLRRSAKNIPVPSALDARQRSRQGIQWILKAAERGRAGGQPRNGRLAREIMSVLEGTSSALQRKDEVHRLATVNRSNLQTR</sequence>
<evidence type="ECO:0000313" key="6">
    <source>
        <dbReference type="Proteomes" id="UP000620104"/>
    </source>
</evidence>
<evidence type="ECO:0000256" key="1">
    <source>
        <dbReference type="ARBA" id="ARBA00007151"/>
    </source>
</evidence>
<dbReference type="InterPro" id="IPR023798">
    <property type="entry name" value="Ribosomal_uS7_dom"/>
</dbReference>
<gene>
    <name evidence="5" type="ORF">NliqN6_1951</name>
</gene>
<keyword evidence="2" id="KW-0689">Ribosomal protein</keyword>
<name>A0A8H3TSQ8_9TREE</name>
<proteinExistence type="inferred from homology"/>
<keyword evidence="3" id="KW-0687">Ribonucleoprotein</keyword>
<dbReference type="SUPFAM" id="SSF47973">
    <property type="entry name" value="Ribosomal protein S7"/>
    <property type="match status" value="1"/>
</dbReference>
<dbReference type="Proteomes" id="UP000620104">
    <property type="component" value="Unassembled WGS sequence"/>
</dbReference>
<reference evidence="5" key="1">
    <citation type="submission" date="2020-07" db="EMBL/GenBank/DDBJ databases">
        <title>Draft Genome Sequence of a Deep-Sea Yeast, Naganishia (Cryptococcus) liquefaciens strain N6.</title>
        <authorList>
            <person name="Han Y.W."/>
            <person name="Kajitani R."/>
            <person name="Morimoto H."/>
            <person name="Parhat M."/>
            <person name="Tsubouchi H."/>
            <person name="Bakenova O."/>
            <person name="Ogata M."/>
            <person name="Argunhan B."/>
            <person name="Aoki R."/>
            <person name="Kajiwara S."/>
            <person name="Itoh T."/>
            <person name="Iwasaki H."/>
        </authorList>
    </citation>
    <scope>NUCLEOTIDE SEQUENCE</scope>
    <source>
        <strain evidence="5">N6</strain>
    </source>
</reference>
<dbReference type="OrthoDB" id="9972728at2759"/>
<dbReference type="EMBL" id="BLZA01000011">
    <property type="protein sequence ID" value="GHJ85549.1"/>
    <property type="molecule type" value="Genomic_DNA"/>
</dbReference>
<dbReference type="PANTHER" id="PTHR11205">
    <property type="entry name" value="RIBOSOMAL PROTEIN S7"/>
    <property type="match status" value="1"/>
</dbReference>
<dbReference type="GO" id="GO:0006412">
    <property type="term" value="P:translation"/>
    <property type="evidence" value="ECO:0007669"/>
    <property type="project" value="InterPro"/>
</dbReference>
<dbReference type="GO" id="GO:0005840">
    <property type="term" value="C:ribosome"/>
    <property type="evidence" value="ECO:0007669"/>
    <property type="project" value="UniProtKB-KW"/>
</dbReference>
<evidence type="ECO:0000256" key="3">
    <source>
        <dbReference type="ARBA" id="ARBA00023274"/>
    </source>
</evidence>
<dbReference type="Pfam" id="PF00177">
    <property type="entry name" value="Ribosomal_S7"/>
    <property type="match status" value="1"/>
</dbReference>
<comment type="similarity">
    <text evidence="1">Belongs to the universal ribosomal protein uS7 family.</text>
</comment>
<keyword evidence="6" id="KW-1185">Reference proteome</keyword>
<dbReference type="InterPro" id="IPR047988">
    <property type="entry name" value="Ribosomal_uS7m_fungi"/>
</dbReference>
<protein>
    <recommendedName>
        <fullName evidence="4">Small ribosomal subunit protein uS7 domain-containing protein</fullName>
    </recommendedName>
</protein>
<evidence type="ECO:0000313" key="5">
    <source>
        <dbReference type="EMBL" id="GHJ85549.1"/>
    </source>
</evidence>
<evidence type="ECO:0000259" key="4">
    <source>
        <dbReference type="Pfam" id="PF00177"/>
    </source>
</evidence>
<evidence type="ECO:0000256" key="2">
    <source>
        <dbReference type="ARBA" id="ARBA00022980"/>
    </source>
</evidence>
<organism evidence="5 6">
    <name type="scientific">Naganishia liquefaciens</name>
    <dbReference type="NCBI Taxonomy" id="104408"/>
    <lineage>
        <taxon>Eukaryota</taxon>
        <taxon>Fungi</taxon>
        <taxon>Dikarya</taxon>
        <taxon>Basidiomycota</taxon>
        <taxon>Agaricomycotina</taxon>
        <taxon>Tremellomycetes</taxon>
        <taxon>Filobasidiales</taxon>
        <taxon>Filobasidiaceae</taxon>
        <taxon>Naganishia</taxon>
    </lineage>
</organism>
<dbReference type="AlphaFoldDB" id="A0A8H3TSQ8"/>
<dbReference type="Gene3D" id="1.10.455.10">
    <property type="entry name" value="Ribosomal protein S7 domain"/>
    <property type="match status" value="1"/>
</dbReference>
<dbReference type="InterPro" id="IPR036823">
    <property type="entry name" value="Ribosomal_uS7_dom_sf"/>
</dbReference>
<dbReference type="GO" id="GO:1990904">
    <property type="term" value="C:ribonucleoprotein complex"/>
    <property type="evidence" value="ECO:0007669"/>
    <property type="project" value="UniProtKB-KW"/>
</dbReference>
<comment type="caution">
    <text evidence="5">The sequence shown here is derived from an EMBL/GenBank/DDBJ whole genome shotgun (WGS) entry which is preliminary data.</text>
</comment>
<dbReference type="CDD" id="cd14868">
    <property type="entry name" value="uS7_Mitochondria_Fungi"/>
    <property type="match status" value="1"/>
</dbReference>
<accession>A0A8H3TSQ8</accession>
<dbReference type="InterPro" id="IPR000235">
    <property type="entry name" value="Ribosomal_uS7"/>
</dbReference>